<keyword evidence="1" id="KW-0812">Transmembrane</keyword>
<dbReference type="AlphaFoldDB" id="A0A9P6NXM0"/>
<feature type="transmembrane region" description="Helical" evidence="1">
    <location>
        <begin position="132"/>
        <end position="151"/>
    </location>
</feature>
<proteinExistence type="predicted"/>
<dbReference type="EMBL" id="MU167209">
    <property type="protein sequence ID" value="KAG0152193.1"/>
    <property type="molecule type" value="Genomic_DNA"/>
</dbReference>
<keyword evidence="1" id="KW-1133">Transmembrane helix</keyword>
<evidence type="ECO:0000313" key="3">
    <source>
        <dbReference type="Proteomes" id="UP000886653"/>
    </source>
</evidence>
<dbReference type="OrthoDB" id="3365743at2759"/>
<sequence length="153" mass="15724">MSNAISSPSALFTTHAHSTPIQILSVARLGIGLGAFIAPAFFSQTLFGFQSTANKTSNNNTVNSTSVKAGSPEELSVAIRLFGVRDIGLGLLLRDSASAVVERALQIGLIVDLLGLVSAGFGFVEGTLSQEIATAVGTVAAVFAGVQAYVLNR</sequence>
<organism evidence="2 3">
    <name type="scientific">Cronartium quercuum f. sp. fusiforme G11</name>
    <dbReference type="NCBI Taxonomy" id="708437"/>
    <lineage>
        <taxon>Eukaryota</taxon>
        <taxon>Fungi</taxon>
        <taxon>Dikarya</taxon>
        <taxon>Basidiomycota</taxon>
        <taxon>Pucciniomycotina</taxon>
        <taxon>Pucciniomycetes</taxon>
        <taxon>Pucciniales</taxon>
        <taxon>Coleosporiaceae</taxon>
        <taxon>Cronartium</taxon>
    </lineage>
</organism>
<evidence type="ECO:0000256" key="1">
    <source>
        <dbReference type="SAM" id="Phobius"/>
    </source>
</evidence>
<keyword evidence="1" id="KW-0472">Membrane</keyword>
<reference evidence="2" key="1">
    <citation type="submission" date="2013-11" db="EMBL/GenBank/DDBJ databases">
        <title>Genome sequence of the fusiform rust pathogen reveals effectors for host alternation and coevolution with pine.</title>
        <authorList>
            <consortium name="DOE Joint Genome Institute"/>
            <person name="Smith K."/>
            <person name="Pendleton A."/>
            <person name="Kubisiak T."/>
            <person name="Anderson C."/>
            <person name="Salamov A."/>
            <person name="Aerts A."/>
            <person name="Riley R."/>
            <person name="Clum A."/>
            <person name="Lindquist E."/>
            <person name="Ence D."/>
            <person name="Campbell M."/>
            <person name="Kronenberg Z."/>
            <person name="Feau N."/>
            <person name="Dhillon B."/>
            <person name="Hamelin R."/>
            <person name="Burleigh J."/>
            <person name="Smith J."/>
            <person name="Yandell M."/>
            <person name="Nelson C."/>
            <person name="Grigoriev I."/>
            <person name="Davis J."/>
        </authorList>
    </citation>
    <scope>NUCLEOTIDE SEQUENCE</scope>
    <source>
        <strain evidence="2">G11</strain>
    </source>
</reference>
<feature type="transmembrane region" description="Helical" evidence="1">
    <location>
        <begin position="104"/>
        <end position="126"/>
    </location>
</feature>
<name>A0A9P6NXM0_9BASI</name>
<keyword evidence="3" id="KW-1185">Reference proteome</keyword>
<accession>A0A9P6NXM0</accession>
<protein>
    <submittedName>
        <fullName evidence="2">Uncharacterized protein</fullName>
    </submittedName>
</protein>
<evidence type="ECO:0000313" key="2">
    <source>
        <dbReference type="EMBL" id="KAG0152193.1"/>
    </source>
</evidence>
<dbReference type="Proteomes" id="UP000886653">
    <property type="component" value="Unassembled WGS sequence"/>
</dbReference>
<comment type="caution">
    <text evidence="2">The sequence shown here is derived from an EMBL/GenBank/DDBJ whole genome shotgun (WGS) entry which is preliminary data.</text>
</comment>
<feature type="transmembrane region" description="Helical" evidence="1">
    <location>
        <begin position="26"/>
        <end position="49"/>
    </location>
</feature>
<gene>
    <name evidence="2" type="ORF">CROQUDRAFT_315484</name>
</gene>